<organism evidence="3 4">
    <name type="scientific">Paraclostridium bifermentans ATCC 638 = DSM 14991</name>
    <dbReference type="NCBI Taxonomy" id="1233171"/>
    <lineage>
        <taxon>Bacteria</taxon>
        <taxon>Bacillati</taxon>
        <taxon>Bacillota</taxon>
        <taxon>Clostridia</taxon>
        <taxon>Peptostreptococcales</taxon>
        <taxon>Peptostreptococcaceae</taxon>
        <taxon>Paraclostridium</taxon>
    </lineage>
</organism>
<evidence type="ECO:0000256" key="2">
    <source>
        <dbReference type="SAM" id="Phobius"/>
    </source>
</evidence>
<dbReference type="EMBL" id="AVNC01000021">
    <property type="protein sequence ID" value="EQK40113.1"/>
    <property type="molecule type" value="Genomic_DNA"/>
</dbReference>
<evidence type="ECO:0000313" key="3">
    <source>
        <dbReference type="EMBL" id="EQK40113.1"/>
    </source>
</evidence>
<gene>
    <name evidence="3" type="ORF">C672_3483</name>
</gene>
<comment type="caution">
    <text evidence="3">The sequence shown here is derived from an EMBL/GenBank/DDBJ whole genome shotgun (WGS) entry which is preliminary data.</text>
</comment>
<feature type="transmembrane region" description="Helical" evidence="2">
    <location>
        <begin position="464"/>
        <end position="482"/>
    </location>
</feature>
<keyword evidence="2" id="KW-0472">Membrane</keyword>
<accession>T4VF47</accession>
<feature type="transmembrane region" description="Helical" evidence="2">
    <location>
        <begin position="400"/>
        <end position="421"/>
    </location>
</feature>
<dbReference type="RefSeq" id="WP_021434412.1">
    <property type="nucleotide sequence ID" value="NZ_AVNC01000021.1"/>
</dbReference>
<evidence type="ECO:0008006" key="5">
    <source>
        <dbReference type="Google" id="ProtNLM"/>
    </source>
</evidence>
<proteinExistence type="predicted"/>
<sequence>MSKDLELLLNIDAIKNKNKEPRLRIIKKECSHLEVPKSEIGLFSSNYISSLIDDRYKIEENFNSDILDLDEVNEVSKGDIEKILKELSKNIDENSIEELINTCKNSAIESIIGPFGLSKAMIEDINGGNVTTLHNFEEQAKLIKNADKDNRENVTQIVATKDDLNKSKEFVESNENFDRKKYEGKGFKEKRKKRLQCEGPLIDEYTGKEIYKDGRSHLDHRVAAKEINEDSKNHLFMDENQRREMAIDNKNLSMTSGALNQSKGKQSMEDFLDNTDKSGATKGMTKEEKYGIDREKALEKDREAREHIQKTQNQAKKEKYKKELKSTSLKQGLKQGSQQAIGVVLNSFVDASFIEINDLIKSRRNNRKVIDKTFFAELKIRLTNIKNKVLKSFSYVIEKFAIGFISGIVSNLITFIINSFMTTYKNMVRIIREGMMSLIKALKMIVTPSNDVSKAERLHEASKIIASAVVICGGIMIEDSLKKYLGIFPFSDKILDVCMGMITGLLTIFTVYAIDKLDIFKVDRNKKLDLVIEKLDKDREERDLYLDNIINQYELV</sequence>
<dbReference type="Proteomes" id="UP000015688">
    <property type="component" value="Unassembled WGS sequence"/>
</dbReference>
<feature type="region of interest" description="Disordered" evidence="1">
    <location>
        <begin position="298"/>
        <end position="320"/>
    </location>
</feature>
<dbReference type="PATRIC" id="fig|1233171.3.peg.3352"/>
<dbReference type="AlphaFoldDB" id="T4VF47"/>
<feature type="transmembrane region" description="Helical" evidence="2">
    <location>
        <begin position="494"/>
        <end position="514"/>
    </location>
</feature>
<keyword evidence="2" id="KW-1133">Transmembrane helix</keyword>
<evidence type="ECO:0000313" key="4">
    <source>
        <dbReference type="Proteomes" id="UP000015688"/>
    </source>
</evidence>
<keyword evidence="2" id="KW-0812">Transmembrane</keyword>
<evidence type="ECO:0000256" key="1">
    <source>
        <dbReference type="SAM" id="MobiDB-lite"/>
    </source>
</evidence>
<dbReference type="GeneID" id="67474554"/>
<name>T4VF47_PARBF</name>
<reference evidence="3 4" key="1">
    <citation type="submission" date="2013-06" db="EMBL/GenBank/DDBJ databases">
        <authorList>
            <person name="Walk S."/>
            <person name="Aronoff D."/>
            <person name="Young V.Y."/>
            <person name="Marsh J."/>
            <person name="Harrison L."/>
            <person name="Daugherty S.C."/>
            <person name="Shefchek K.A."/>
            <person name="Hine E.E."/>
            <person name="Tallon L.J."/>
            <person name="Sadzewicz L.K."/>
            <person name="Rasko D.A."/>
        </authorList>
    </citation>
    <scope>NUCLEOTIDE SEQUENCE [LARGE SCALE GENOMIC DNA]</scope>
    <source>
        <strain evidence="3 4">ATCC 638</strain>
    </source>
</reference>
<protein>
    <recommendedName>
        <fullName evidence="5">Lactate permease</fullName>
    </recommendedName>
</protein>